<sequence length="122" mass="13401">MGLRMAVYPRVAMGSVGGVAVHSYDSQEATLSPGLYFVRDAMLSRPSRRLLSTKVSRSLQGTKTESVPKNTPTHQPATTEKADSSDASAWSHFAAFSSMEDYVDVTLVQYTNNNKPKKDEKE</sequence>
<evidence type="ECO:0000313" key="2">
    <source>
        <dbReference type="EMBL" id="KAE9340353.1"/>
    </source>
</evidence>
<keyword evidence="3" id="KW-1185">Reference proteome</keyword>
<gene>
    <name evidence="2" type="ORF">PR003_g10538</name>
</gene>
<dbReference type="EMBL" id="QXFT01000578">
    <property type="protein sequence ID" value="KAE9340353.1"/>
    <property type="molecule type" value="Genomic_DNA"/>
</dbReference>
<dbReference type="Proteomes" id="UP000434957">
    <property type="component" value="Unassembled WGS sequence"/>
</dbReference>
<dbReference type="AlphaFoldDB" id="A0A6A4FQU0"/>
<proteinExistence type="predicted"/>
<name>A0A6A4FQU0_9STRA</name>
<evidence type="ECO:0000256" key="1">
    <source>
        <dbReference type="SAM" id="MobiDB-lite"/>
    </source>
</evidence>
<feature type="compositionally biased region" description="Polar residues" evidence="1">
    <location>
        <begin position="53"/>
        <end position="78"/>
    </location>
</feature>
<protein>
    <submittedName>
        <fullName evidence="2">Uncharacterized protein</fullName>
    </submittedName>
</protein>
<reference evidence="2 3" key="1">
    <citation type="submission" date="2018-08" db="EMBL/GenBank/DDBJ databases">
        <title>Genomic investigation of the strawberry pathogen Phytophthora fragariae indicates pathogenicity is determined by transcriptional variation in three key races.</title>
        <authorList>
            <person name="Adams T.M."/>
            <person name="Armitage A.D."/>
            <person name="Sobczyk M.K."/>
            <person name="Bates H.J."/>
            <person name="Dunwell J.M."/>
            <person name="Nellist C.F."/>
            <person name="Harrison R.J."/>
        </authorList>
    </citation>
    <scope>NUCLEOTIDE SEQUENCE [LARGE SCALE GENOMIC DNA]</scope>
    <source>
        <strain evidence="2 3">SCRP333</strain>
    </source>
</reference>
<organism evidence="2 3">
    <name type="scientific">Phytophthora rubi</name>
    <dbReference type="NCBI Taxonomy" id="129364"/>
    <lineage>
        <taxon>Eukaryota</taxon>
        <taxon>Sar</taxon>
        <taxon>Stramenopiles</taxon>
        <taxon>Oomycota</taxon>
        <taxon>Peronosporomycetes</taxon>
        <taxon>Peronosporales</taxon>
        <taxon>Peronosporaceae</taxon>
        <taxon>Phytophthora</taxon>
    </lineage>
</organism>
<feature type="region of interest" description="Disordered" evidence="1">
    <location>
        <begin position="49"/>
        <end position="87"/>
    </location>
</feature>
<evidence type="ECO:0000313" key="3">
    <source>
        <dbReference type="Proteomes" id="UP000434957"/>
    </source>
</evidence>
<accession>A0A6A4FQU0</accession>
<comment type="caution">
    <text evidence="2">The sequence shown here is derived from an EMBL/GenBank/DDBJ whole genome shotgun (WGS) entry which is preliminary data.</text>
</comment>